<dbReference type="Gene3D" id="3.40.50.1820">
    <property type="entry name" value="alpha/beta hydrolase"/>
    <property type="match status" value="1"/>
</dbReference>
<dbReference type="EMBL" id="KV423938">
    <property type="protein sequence ID" value="KZT59638.1"/>
    <property type="molecule type" value="Genomic_DNA"/>
</dbReference>
<dbReference type="InterPro" id="IPR029058">
    <property type="entry name" value="AB_hydrolase_fold"/>
</dbReference>
<gene>
    <name evidence="1" type="ORF">CALCODRAFT_493364</name>
</gene>
<dbReference type="Proteomes" id="UP000076842">
    <property type="component" value="Unassembled WGS sequence"/>
</dbReference>
<dbReference type="SUPFAM" id="SSF53474">
    <property type="entry name" value="alpha/beta-Hydrolases"/>
    <property type="match status" value="1"/>
</dbReference>
<accession>A0A165HRE1</accession>
<sequence>MPAEVKGRAAAVGSVDPVGSSDVRCASASEGCEGASERRKGVRGCAHNGTHLVAWPRSIHTRNNTSCLSPSRPEATQPTLSIFGPRHLYIPVFRTASSLFSTTHAHLRLLVGRPSLAQHATRASVKQQTYIISGSCPAYSFHLSASRAALPPAHSICGTSTMPYLDFPEDGISVFYKTNFRMQGEVSILDRSKPTVLLLPGTIFDVSIGLINQFNDPQLDKPYNLIAIDHRSAGKTISPPCEARDSWVDAAMFMKSLDRLQLPPVHVFAPCVLSIHAALRMALLWPDRILSLGLISIQREEEEDWVAEAWRDLVQMLTTAPDVETQEEAINEMLGHTFYEGLPLDQQDQWAQYVETQYPPARMARFLDFTLTVFQRTNLTPEQMAMIKQPVAIISGDSFVCPRADAENLQRQFVNAEGGAQLHIIPHGPEQIYFPRPFYPIVNSFYLTFLSGLPPPPPQPKEPSSMASALRGLARLMDNPRIAERDSSKVESFSCLAPEKMQERKTYFAHAVAVQKDAFDPVGPNGEMPRKFSERHLSDMFRRPSATLDSSWAAGVKVSEDHRDG</sequence>
<dbReference type="InParanoid" id="A0A165HRE1"/>
<keyword evidence="2" id="KW-1185">Reference proteome</keyword>
<dbReference type="AlphaFoldDB" id="A0A165HRE1"/>
<evidence type="ECO:0000313" key="2">
    <source>
        <dbReference type="Proteomes" id="UP000076842"/>
    </source>
</evidence>
<dbReference type="GO" id="GO:0016787">
    <property type="term" value="F:hydrolase activity"/>
    <property type="evidence" value="ECO:0007669"/>
    <property type="project" value="UniProtKB-KW"/>
</dbReference>
<name>A0A165HRE1_9BASI</name>
<evidence type="ECO:0000313" key="1">
    <source>
        <dbReference type="EMBL" id="KZT59638.1"/>
    </source>
</evidence>
<organism evidence="1 2">
    <name type="scientific">Calocera cornea HHB12733</name>
    <dbReference type="NCBI Taxonomy" id="1353952"/>
    <lineage>
        <taxon>Eukaryota</taxon>
        <taxon>Fungi</taxon>
        <taxon>Dikarya</taxon>
        <taxon>Basidiomycota</taxon>
        <taxon>Agaricomycotina</taxon>
        <taxon>Dacrymycetes</taxon>
        <taxon>Dacrymycetales</taxon>
        <taxon>Dacrymycetaceae</taxon>
        <taxon>Calocera</taxon>
    </lineage>
</organism>
<proteinExistence type="predicted"/>
<dbReference type="OrthoDB" id="19657at2759"/>
<keyword evidence="1" id="KW-0378">Hydrolase</keyword>
<reference evidence="1 2" key="1">
    <citation type="journal article" date="2016" name="Mol. Biol. Evol.">
        <title>Comparative Genomics of Early-Diverging Mushroom-Forming Fungi Provides Insights into the Origins of Lignocellulose Decay Capabilities.</title>
        <authorList>
            <person name="Nagy L.G."/>
            <person name="Riley R."/>
            <person name="Tritt A."/>
            <person name="Adam C."/>
            <person name="Daum C."/>
            <person name="Floudas D."/>
            <person name="Sun H."/>
            <person name="Yadav J.S."/>
            <person name="Pangilinan J."/>
            <person name="Larsson K.H."/>
            <person name="Matsuura K."/>
            <person name="Barry K."/>
            <person name="Labutti K."/>
            <person name="Kuo R."/>
            <person name="Ohm R.A."/>
            <person name="Bhattacharya S.S."/>
            <person name="Shirouzu T."/>
            <person name="Yoshinaga Y."/>
            <person name="Martin F.M."/>
            <person name="Grigoriev I.V."/>
            <person name="Hibbett D.S."/>
        </authorList>
    </citation>
    <scope>NUCLEOTIDE SEQUENCE [LARGE SCALE GENOMIC DNA]</scope>
    <source>
        <strain evidence="1 2">HHB12733</strain>
    </source>
</reference>
<protein>
    <submittedName>
        <fullName evidence="1">Alpha/beta-hydrolase</fullName>
    </submittedName>
</protein>